<dbReference type="InterPro" id="IPR043148">
    <property type="entry name" value="TagF_C"/>
</dbReference>
<comment type="caution">
    <text evidence="7">The sequence shown here is derived from an EMBL/GenBank/DDBJ whole genome shotgun (WGS) entry which is preliminary data.</text>
</comment>
<dbReference type="Proteomes" id="UP000003394">
    <property type="component" value="Unassembled WGS sequence"/>
</dbReference>
<keyword evidence="8" id="KW-1185">Reference proteome</keyword>
<evidence type="ECO:0000313" key="7">
    <source>
        <dbReference type="EMBL" id="EEF16044.1"/>
    </source>
</evidence>
<reference evidence="7 8" key="1">
    <citation type="journal article" date="2010" name="Vet. Microbiol.">
        <title>Production of haemolysins by strains of the Actinobacillus minor/porcitonsillarum complex.</title>
        <authorList>
            <person name="Arya G."/>
            <person name="Niven D.F."/>
        </authorList>
    </citation>
    <scope>NUCLEOTIDE SEQUENCE [LARGE SCALE GENOMIC DNA]</scope>
    <source>
        <strain evidence="8">strain 202</strain>
    </source>
</reference>
<evidence type="ECO:0000256" key="4">
    <source>
        <dbReference type="ARBA" id="ARBA00022679"/>
    </source>
</evidence>
<dbReference type="InterPro" id="IPR043149">
    <property type="entry name" value="TagF_N"/>
</dbReference>
<evidence type="ECO:0000313" key="8">
    <source>
        <dbReference type="Proteomes" id="UP000003394"/>
    </source>
</evidence>
<name>A0ABP2DM77_9PAST</name>
<evidence type="ECO:0000256" key="1">
    <source>
        <dbReference type="ARBA" id="ARBA00004202"/>
    </source>
</evidence>
<dbReference type="SUPFAM" id="SSF53756">
    <property type="entry name" value="UDP-Glycosyltransferase/glycogen phosphorylase"/>
    <property type="match status" value="1"/>
</dbReference>
<evidence type="ECO:0000256" key="6">
    <source>
        <dbReference type="ARBA" id="ARBA00023136"/>
    </source>
</evidence>
<dbReference type="InterPro" id="IPR051612">
    <property type="entry name" value="Teichoic_Acid_Biosynth"/>
</dbReference>
<evidence type="ECO:0000256" key="5">
    <source>
        <dbReference type="ARBA" id="ARBA00022944"/>
    </source>
</evidence>
<keyword evidence="3" id="KW-1003">Cell membrane</keyword>
<keyword evidence="4" id="KW-0808">Transferase</keyword>
<dbReference type="InterPro" id="IPR007554">
    <property type="entry name" value="Glycerophosphate_synth"/>
</dbReference>
<comment type="subcellular location">
    <subcellularLocation>
        <location evidence="1">Cell membrane</location>
        <topology evidence="1">Peripheral membrane protein</topology>
    </subcellularLocation>
</comment>
<evidence type="ECO:0008006" key="9">
    <source>
        <dbReference type="Google" id="ProtNLM"/>
    </source>
</evidence>
<dbReference type="RefSeq" id="WP_005817867.1">
    <property type="nucleotide sequence ID" value="NZ_ACFT01000004.1"/>
</dbReference>
<dbReference type="PANTHER" id="PTHR37316:SF3">
    <property type="entry name" value="TEICHOIC ACID GLYCEROL-PHOSPHATE TRANSFERASE"/>
    <property type="match status" value="1"/>
</dbReference>
<organism evidence="7 8">
    <name type="scientific">Actinobacillus minor 202</name>
    <dbReference type="NCBI Taxonomy" id="591023"/>
    <lineage>
        <taxon>Bacteria</taxon>
        <taxon>Pseudomonadati</taxon>
        <taxon>Pseudomonadota</taxon>
        <taxon>Gammaproteobacteria</taxon>
        <taxon>Pasteurellales</taxon>
        <taxon>Pasteurellaceae</taxon>
        <taxon>Actinobacillus</taxon>
    </lineage>
</organism>
<gene>
    <name evidence="7" type="ORF">AM202_0155</name>
</gene>
<evidence type="ECO:0000256" key="2">
    <source>
        <dbReference type="ARBA" id="ARBA00010488"/>
    </source>
</evidence>
<proteinExistence type="inferred from homology"/>
<keyword evidence="5" id="KW-0777">Teichoic acid biosynthesis</keyword>
<sequence length="383" mass="44969">MMILKFFLAYLFKFSKLNKKVIIFNSTVNQFYNFNSKVLFEYCLSNYSDKYICKFIVDNPVLRKQLQESLGDHFITSTKFSDIIYILKAKTWVTSTIDAPIISLAINKQRFVYHLGHGVPLKKIILAEDCSFLRKLNRYIRTRAFTHVLCYSDTFSPVMKNAFKNDRIQYIPLGQPRNDQLIQAVNKAEIFARIREKIPELPVHQRAILYAPTWRDGEPVKFFPFEDLTPGELNQYLQKSNTVLFLRKHPYYGCHINEDYLIQSHIFWFNSDKFNDVMEYLSYFDKLITDYSSIYLDYICLDKPIGFIPYDLDLYEKKVGFSYDYNQLFCGENLLTKSAFVSFLTSDIDEGKTKRHSVVHLINAKCVGNCQENIAFIEKVING</sequence>
<keyword evidence="6" id="KW-0472">Membrane</keyword>
<dbReference type="PANTHER" id="PTHR37316">
    <property type="entry name" value="TEICHOIC ACID GLYCEROL-PHOSPHATE PRIMASE"/>
    <property type="match status" value="1"/>
</dbReference>
<evidence type="ECO:0000256" key="3">
    <source>
        <dbReference type="ARBA" id="ARBA00022475"/>
    </source>
</evidence>
<protein>
    <recommendedName>
        <fullName evidence="9">CDP-glycerol:poly(Glycerophosphate) glycerophosphotransferase</fullName>
    </recommendedName>
</protein>
<dbReference type="EMBL" id="ACFT01000004">
    <property type="protein sequence ID" value="EEF16044.1"/>
    <property type="molecule type" value="Genomic_DNA"/>
</dbReference>
<accession>A0ABP2DM77</accession>
<comment type="similarity">
    <text evidence="2">Belongs to the CDP-glycerol glycerophosphotransferase family.</text>
</comment>
<dbReference type="Pfam" id="PF04464">
    <property type="entry name" value="Glyphos_transf"/>
    <property type="match status" value="1"/>
</dbReference>
<dbReference type="Gene3D" id="3.40.50.11820">
    <property type="match status" value="1"/>
</dbReference>
<dbReference type="Gene3D" id="3.40.50.12580">
    <property type="match status" value="1"/>
</dbReference>